<feature type="chain" id="PRO_5042604582" description="LPP20 lipoprotein" evidence="1">
    <location>
        <begin position="19"/>
        <end position="199"/>
    </location>
</feature>
<evidence type="ECO:0000313" key="4">
    <source>
        <dbReference type="Proteomes" id="UP000272781"/>
    </source>
</evidence>
<evidence type="ECO:0000313" key="3">
    <source>
        <dbReference type="EMBL" id="ROR41221.1"/>
    </source>
</evidence>
<name>A0AAJ4RER9_9BACT</name>
<organism evidence="3 4">
    <name type="scientific">Caminibacter pacificus</name>
    <dbReference type="NCBI Taxonomy" id="1424653"/>
    <lineage>
        <taxon>Bacteria</taxon>
        <taxon>Pseudomonadati</taxon>
        <taxon>Campylobacterota</taxon>
        <taxon>Epsilonproteobacteria</taxon>
        <taxon>Nautiliales</taxon>
        <taxon>Nautiliaceae</taxon>
        <taxon>Caminibacter</taxon>
    </lineage>
</organism>
<evidence type="ECO:0008006" key="6">
    <source>
        <dbReference type="Google" id="ProtNLM"/>
    </source>
</evidence>
<evidence type="ECO:0000313" key="5">
    <source>
        <dbReference type="Proteomes" id="UP000298805"/>
    </source>
</evidence>
<reference evidence="5" key="1">
    <citation type="submission" date="2018-03" db="EMBL/GenBank/DDBJ databases">
        <title>A comparative analysis of the Nautiliaceae.</title>
        <authorList>
            <person name="Grosche A."/>
            <person name="Smedile F."/>
            <person name="Vetriani C."/>
        </authorList>
    </citation>
    <scope>NUCLEOTIDE SEQUENCE [LARGE SCALE GENOMIC DNA]</scope>
    <source>
        <strain evidence="5">TB6</strain>
    </source>
</reference>
<gene>
    <name evidence="2" type="ORF">C6V80_03600</name>
    <name evidence="3" type="ORF">EDC58_0708</name>
</gene>
<evidence type="ECO:0000313" key="2">
    <source>
        <dbReference type="EMBL" id="QCI28071.1"/>
    </source>
</evidence>
<sequence>MNKIYKIAGMLSGTMLLAGCCCMQPQSQCNSCNDTKPNPINYQAVNNQVIPQYELPQKPQTPKVEKKLSGACVITNIPGLQKNCVLRVEAVGVGVAPAEGMESTAQAMAMARRAAILEAYKALAEKLYGIKINGRETLKNMMLQNESLRAYIQGVIRGANIEEESYNNGMYKVVMSLKVNVKEWNKYLEENPPYSLSSI</sequence>
<feature type="signal peptide" evidence="1">
    <location>
        <begin position="1"/>
        <end position="18"/>
    </location>
</feature>
<dbReference type="AlphaFoldDB" id="A0AAJ4RER9"/>
<protein>
    <recommendedName>
        <fullName evidence="6">LPP20 lipoprotein</fullName>
    </recommendedName>
</protein>
<keyword evidence="1" id="KW-0732">Signal</keyword>
<dbReference type="Proteomes" id="UP000298805">
    <property type="component" value="Chromosome"/>
</dbReference>
<dbReference type="EMBL" id="CP027432">
    <property type="protein sequence ID" value="QCI28071.1"/>
    <property type="molecule type" value="Genomic_DNA"/>
</dbReference>
<evidence type="ECO:0000256" key="1">
    <source>
        <dbReference type="SAM" id="SignalP"/>
    </source>
</evidence>
<dbReference type="PROSITE" id="PS51257">
    <property type="entry name" value="PROKAR_LIPOPROTEIN"/>
    <property type="match status" value="1"/>
</dbReference>
<dbReference type="EMBL" id="RJVK01000001">
    <property type="protein sequence ID" value="ROR41221.1"/>
    <property type="molecule type" value="Genomic_DNA"/>
</dbReference>
<accession>A0AAJ4RER9</accession>
<dbReference type="RefSeq" id="WP_123352114.1">
    <property type="nucleotide sequence ID" value="NZ_CP027432.2"/>
</dbReference>
<dbReference type="Proteomes" id="UP000272781">
    <property type="component" value="Unassembled WGS sequence"/>
</dbReference>
<proteinExistence type="predicted"/>
<reference evidence="3 4" key="2">
    <citation type="submission" date="2018-11" db="EMBL/GenBank/DDBJ databases">
        <title>Genomic Encyclopedia of Type Strains, Phase IV (KMG-IV): sequencing the most valuable type-strain genomes for metagenomic binning, comparative biology and taxonomic classification.</title>
        <authorList>
            <person name="Goeker M."/>
        </authorList>
    </citation>
    <scope>NUCLEOTIDE SEQUENCE [LARGE SCALE GENOMIC DNA]</scope>
    <source>
        <strain evidence="3 4">DSM 27783</strain>
    </source>
</reference>
<reference evidence="2" key="3">
    <citation type="submission" date="2019-06" db="EMBL/GenBank/DDBJ databases">
        <title>A comparative analysis of the Nautiliaceae.</title>
        <authorList>
            <person name="Grosche A."/>
            <person name="Smedile F."/>
            <person name="Vetriani C."/>
        </authorList>
    </citation>
    <scope>NUCLEOTIDE SEQUENCE</scope>
    <source>
        <strain evidence="2">TB6</strain>
    </source>
</reference>
<keyword evidence="5" id="KW-1185">Reference proteome</keyword>